<dbReference type="Proteomes" id="UP000003874">
    <property type="component" value="Unassembled WGS sequence"/>
</dbReference>
<evidence type="ECO:0000313" key="1">
    <source>
        <dbReference type="EMBL" id="EFV03899.1"/>
    </source>
</evidence>
<organism evidence="1 2">
    <name type="scientific">Segatella salivae DSM 15606</name>
    <dbReference type="NCBI Taxonomy" id="888832"/>
    <lineage>
        <taxon>Bacteria</taxon>
        <taxon>Pseudomonadati</taxon>
        <taxon>Bacteroidota</taxon>
        <taxon>Bacteroidia</taxon>
        <taxon>Bacteroidales</taxon>
        <taxon>Prevotellaceae</taxon>
        <taxon>Segatella</taxon>
    </lineage>
</organism>
<dbReference type="EMBL" id="AEQO01000159">
    <property type="protein sequence ID" value="EFV03899.1"/>
    <property type="molecule type" value="Genomic_DNA"/>
</dbReference>
<sequence length="39" mass="4679">MEQCLQRDWQLVVEYIIKEASSLCRLRITLLANTIPLWM</sequence>
<evidence type="ECO:0000313" key="2">
    <source>
        <dbReference type="Proteomes" id="UP000003874"/>
    </source>
</evidence>
<reference evidence="1 2" key="1">
    <citation type="submission" date="2010-12" db="EMBL/GenBank/DDBJ databases">
        <authorList>
            <person name="Muzny D."/>
            <person name="Qin X."/>
            <person name="Deng J."/>
            <person name="Jiang H."/>
            <person name="Liu Y."/>
            <person name="Qu J."/>
            <person name="Song X.-Z."/>
            <person name="Zhang L."/>
            <person name="Thornton R."/>
            <person name="Coyle M."/>
            <person name="Francisco L."/>
            <person name="Jackson L."/>
            <person name="Javaid M."/>
            <person name="Korchina V."/>
            <person name="Kovar C."/>
            <person name="Mata R."/>
            <person name="Mathew T."/>
            <person name="Ngo R."/>
            <person name="Nguyen L."/>
            <person name="Nguyen N."/>
            <person name="Okwuonu G."/>
            <person name="Ongeri F."/>
            <person name="Pham C."/>
            <person name="Simmons D."/>
            <person name="Wilczek-Boney K."/>
            <person name="Hale W."/>
            <person name="Jakkamsetti A."/>
            <person name="Pham P."/>
            <person name="Ruth R."/>
            <person name="San Lucas F."/>
            <person name="Warren J."/>
            <person name="Zhang J."/>
            <person name="Zhao Z."/>
            <person name="Zhou C."/>
            <person name="Zhu D."/>
            <person name="Lee S."/>
            <person name="Bess C."/>
            <person name="Blankenburg K."/>
            <person name="Forbes L."/>
            <person name="Fu Q."/>
            <person name="Gubbala S."/>
            <person name="Hirani K."/>
            <person name="Jayaseelan J.C."/>
            <person name="Lara F."/>
            <person name="Munidasa M."/>
            <person name="Palculict T."/>
            <person name="Patil S."/>
            <person name="Pu L.-L."/>
            <person name="Saada N."/>
            <person name="Tang L."/>
            <person name="Weissenberger G."/>
            <person name="Zhu Y."/>
            <person name="Hemphill L."/>
            <person name="Shang Y."/>
            <person name="Youmans B."/>
            <person name="Ayvaz T."/>
            <person name="Ross M."/>
            <person name="Santibanez J."/>
            <person name="Aqrawi P."/>
            <person name="Gross S."/>
            <person name="Joshi V."/>
            <person name="Fowler G."/>
            <person name="Nazareth L."/>
            <person name="Reid J."/>
            <person name="Worley K."/>
            <person name="Petrosino J."/>
            <person name="Highlander S."/>
            <person name="Gibbs R."/>
        </authorList>
    </citation>
    <scope>NUCLEOTIDE SEQUENCE [LARGE SCALE GENOMIC DNA]</scope>
    <source>
        <strain evidence="1 2">DSM 15606</strain>
    </source>
</reference>
<name>E6MR46_9BACT</name>
<dbReference type="STRING" id="888832.HMPREF9420_1964"/>
<protein>
    <submittedName>
        <fullName evidence="1">Uncharacterized protein</fullName>
    </submittedName>
</protein>
<gene>
    <name evidence="1" type="ORF">HMPREF9420_1964</name>
</gene>
<keyword evidence="2" id="KW-1185">Reference proteome</keyword>
<dbReference type="HOGENOM" id="CLU_3314791_0_0_10"/>
<accession>E6MR46</accession>
<comment type="caution">
    <text evidence="1">The sequence shown here is derived from an EMBL/GenBank/DDBJ whole genome shotgun (WGS) entry which is preliminary data.</text>
</comment>
<dbReference type="AlphaFoldDB" id="E6MR46"/>
<proteinExistence type="predicted"/>